<feature type="transmembrane region" description="Helical" evidence="3">
    <location>
        <begin position="49"/>
        <end position="70"/>
    </location>
</feature>
<feature type="transmembrane region" description="Helical" evidence="3">
    <location>
        <begin position="12"/>
        <end position="29"/>
    </location>
</feature>
<proteinExistence type="predicted"/>
<comment type="caution">
    <text evidence="4">The sequence shown here is derived from an EMBL/GenBank/DDBJ whole genome shotgun (WGS) entry which is preliminary data.</text>
</comment>
<organism evidence="4 5">
    <name type="scientific">Dorea hominis</name>
    <dbReference type="NCBI Taxonomy" id="2763040"/>
    <lineage>
        <taxon>Bacteria</taxon>
        <taxon>Bacillati</taxon>
        <taxon>Bacillota</taxon>
        <taxon>Clostridia</taxon>
        <taxon>Lachnospirales</taxon>
        <taxon>Lachnospiraceae</taxon>
        <taxon>Dorea</taxon>
    </lineage>
</organism>
<name>A0ABR7EVJ1_9FIRM</name>
<evidence type="ECO:0000256" key="3">
    <source>
        <dbReference type="SAM" id="Phobius"/>
    </source>
</evidence>
<feature type="transmembrane region" description="Helical" evidence="3">
    <location>
        <begin position="82"/>
        <end position="104"/>
    </location>
</feature>
<feature type="transmembrane region" description="Helical" evidence="3">
    <location>
        <begin position="231"/>
        <end position="251"/>
    </location>
</feature>
<dbReference type="PANTHER" id="PTHR37815:SF3">
    <property type="entry name" value="UPF0397 PROTEIN SPR0429"/>
    <property type="match status" value="1"/>
</dbReference>
<feature type="transmembrane region" description="Helical" evidence="3">
    <location>
        <begin position="190"/>
        <end position="211"/>
    </location>
</feature>
<protein>
    <submittedName>
        <fullName evidence="4">ECF transporter S component</fullName>
    </submittedName>
</protein>
<dbReference type="Gene3D" id="1.10.1760.20">
    <property type="match status" value="1"/>
</dbReference>
<gene>
    <name evidence="4" type="ORF">H8S07_08775</name>
</gene>
<evidence type="ECO:0000256" key="2">
    <source>
        <dbReference type="ARBA" id="ARBA00022989"/>
    </source>
</evidence>
<evidence type="ECO:0000256" key="1">
    <source>
        <dbReference type="ARBA" id="ARBA00022692"/>
    </source>
</evidence>
<dbReference type="Proteomes" id="UP000647235">
    <property type="component" value="Unassembled WGS sequence"/>
</dbReference>
<keyword evidence="3" id="KW-0472">Membrane</keyword>
<keyword evidence="2 3" id="KW-1133">Transmembrane helix</keyword>
<dbReference type="RefSeq" id="WP_186855889.1">
    <property type="nucleotide sequence ID" value="NZ_JACOOY010000010.1"/>
</dbReference>
<dbReference type="Pfam" id="PF07155">
    <property type="entry name" value="ECF-ribofla_trS"/>
    <property type="match status" value="1"/>
</dbReference>
<accession>A0ABR7EVJ1</accession>
<evidence type="ECO:0000313" key="4">
    <source>
        <dbReference type="EMBL" id="MBC5665371.1"/>
    </source>
</evidence>
<reference evidence="4 5" key="1">
    <citation type="submission" date="2020-08" db="EMBL/GenBank/DDBJ databases">
        <title>Genome public.</title>
        <authorList>
            <person name="Liu C."/>
            <person name="Sun Q."/>
        </authorList>
    </citation>
    <scope>NUCLEOTIDE SEQUENCE [LARGE SCALE GENOMIC DNA]</scope>
    <source>
        <strain evidence="4 5">NSJ-36</strain>
    </source>
</reference>
<dbReference type="PANTHER" id="PTHR37815">
    <property type="entry name" value="UPF0397 PROTEIN BC_2624-RELATED"/>
    <property type="match status" value="1"/>
</dbReference>
<keyword evidence="5" id="KW-1185">Reference proteome</keyword>
<feature type="transmembrane region" description="Helical" evidence="3">
    <location>
        <begin position="110"/>
        <end position="141"/>
    </location>
</feature>
<sequence length="267" mass="29926">MQKTKRRSDIAAIFTCLLLIISLICYTWMMRTPSFLSLKAGKPFLNWIMQNSDLALAVLFLILTSVPFYLTFDKRKAQARDLVPVALMAAMCVVGRAAFSIVPLPNFKPVTAIVMITAIAFGAKAGYLTGALAALLSNFLFGQGPWTPWQMFSWGMIGLVTGLLYRIGIFGTVGQVQTDEHGKRKKPVRLCVFGFFCGIAYGWFMNLQYIIGYVDPINWKTIGLAYAQSLYFDISHGVCTALVLYLAAEPWTRKLMRIRRKFSLGEK</sequence>
<dbReference type="InterPro" id="IPR009825">
    <property type="entry name" value="ECF_substrate-spec-like"/>
</dbReference>
<evidence type="ECO:0000313" key="5">
    <source>
        <dbReference type="Proteomes" id="UP000647235"/>
    </source>
</evidence>
<dbReference type="EMBL" id="JACOOY010000010">
    <property type="protein sequence ID" value="MBC5665371.1"/>
    <property type="molecule type" value="Genomic_DNA"/>
</dbReference>
<keyword evidence="1 3" id="KW-0812">Transmembrane</keyword>